<organism evidence="1">
    <name type="scientific">Acidithiobacillus sulfuriphilus</name>
    <dbReference type="NCBI Taxonomy" id="1867749"/>
    <lineage>
        <taxon>Bacteria</taxon>
        <taxon>Pseudomonadati</taxon>
        <taxon>Pseudomonadota</taxon>
        <taxon>Acidithiobacillia</taxon>
        <taxon>Acidithiobacillales</taxon>
        <taxon>Acidithiobacillaceae</taxon>
        <taxon>Acidithiobacillus</taxon>
    </lineage>
</organism>
<proteinExistence type="predicted"/>
<reference evidence="1" key="1">
    <citation type="submission" date="2018-10" db="EMBL/GenBank/DDBJ databases">
        <title>Acidithiobacillus sulfuriphilus sp. nov.: an extremely acidophilic sulfur-oxidizing chemolithotroph isolated from a neutral pH environment.</title>
        <authorList>
            <person name="Falagan C."/>
            <person name="Moya-Beltran A."/>
            <person name="Quatrini R."/>
            <person name="Johnson D.B."/>
        </authorList>
    </citation>
    <scope>NUCLEOTIDE SEQUENCE [LARGE SCALE GENOMIC DNA]</scope>
    <source>
        <strain evidence="1">CJ-2</strain>
    </source>
</reference>
<name>A0A3M8RJ01_9PROT</name>
<dbReference type="EMBL" id="RIZI01000122">
    <property type="protein sequence ID" value="RNF68351.1"/>
    <property type="molecule type" value="Genomic_DNA"/>
</dbReference>
<protein>
    <submittedName>
        <fullName evidence="1">Uncharacterized protein</fullName>
    </submittedName>
</protein>
<accession>A0A3M8RJ01</accession>
<dbReference type="OrthoDB" id="8561164at2"/>
<dbReference type="RefSeq" id="WP_123102122.1">
    <property type="nucleotide sequence ID" value="NZ_CP127527.1"/>
</dbReference>
<dbReference type="AlphaFoldDB" id="A0A3M8RJ01"/>
<comment type="caution">
    <text evidence="1">The sequence shown here is derived from an EMBL/GenBank/DDBJ whole genome shotgun (WGS) entry which is preliminary data.</text>
</comment>
<sequence length="136" mass="15364">MTDKYDVLAELEKMSAQVEALAQRQAALPMPLAELMETGIAEAEALLRVMLKAERKPYASDAELLDLWKTLVKGAPHWNTIRDNCRELIYYRNCLAAGREDALPAQPGRMVIHTLRHIVLYLRSHAEQQDAQGDHA</sequence>
<gene>
    <name evidence="1" type="ORF">EC580_03195</name>
</gene>
<evidence type="ECO:0000313" key="1">
    <source>
        <dbReference type="EMBL" id="RNF68351.1"/>
    </source>
</evidence>